<feature type="transmembrane region" description="Helical" evidence="2">
    <location>
        <begin position="58"/>
        <end position="75"/>
    </location>
</feature>
<keyword evidence="2" id="KW-0472">Membrane</keyword>
<sequence>MVLNDSRERKRKEALEQMRAREENPAESPLHAPAVHPRYRAAYGSIYPEQETRQTGTLGVRIVISILLFAGFLSLDYEKLPSSVPQRTEILRQIQAPFSLPSVKQFDLTGIL</sequence>
<evidence type="ECO:0000313" key="4">
    <source>
        <dbReference type="Proteomes" id="UP000775686"/>
    </source>
</evidence>
<reference evidence="3 4" key="1">
    <citation type="journal article" date="2021" name="Sci. Rep.">
        <title>The distribution of antibiotic resistance genes in chicken gut microbiota commensals.</title>
        <authorList>
            <person name="Juricova H."/>
            <person name="Matiasovicova J."/>
            <person name="Kubasova T."/>
            <person name="Cejkova D."/>
            <person name="Rychlik I."/>
        </authorList>
    </citation>
    <scope>NUCLEOTIDE SEQUENCE [LARGE SCALE GENOMIC DNA]</scope>
    <source>
        <strain evidence="3 4">An770</strain>
    </source>
</reference>
<evidence type="ECO:0000313" key="3">
    <source>
        <dbReference type="EMBL" id="MBM6743633.1"/>
    </source>
</evidence>
<protein>
    <submittedName>
        <fullName evidence="3">Uncharacterized protein</fullName>
    </submittedName>
</protein>
<proteinExistence type="predicted"/>
<organism evidence="3 4">
    <name type="scientific">Drancourtella massiliensis</name>
    <dbReference type="NCBI Taxonomy" id="1632013"/>
    <lineage>
        <taxon>Bacteria</taxon>
        <taxon>Bacillati</taxon>
        <taxon>Bacillota</taxon>
        <taxon>Clostridia</taxon>
        <taxon>Eubacteriales</taxon>
        <taxon>Oscillospiraceae</taxon>
        <taxon>Drancourtella</taxon>
    </lineage>
</organism>
<accession>A0ABS2EFK3</accession>
<feature type="compositionally biased region" description="Basic and acidic residues" evidence="1">
    <location>
        <begin position="1"/>
        <end position="24"/>
    </location>
</feature>
<feature type="region of interest" description="Disordered" evidence="1">
    <location>
        <begin position="1"/>
        <end position="34"/>
    </location>
</feature>
<gene>
    <name evidence="3" type="ORF">H6A32_04820</name>
</gene>
<evidence type="ECO:0000256" key="1">
    <source>
        <dbReference type="SAM" id="MobiDB-lite"/>
    </source>
</evidence>
<keyword evidence="2" id="KW-0812">Transmembrane</keyword>
<dbReference type="RefSeq" id="WP_087167853.1">
    <property type="nucleotide sequence ID" value="NZ_JACJKH010000006.1"/>
</dbReference>
<keyword evidence="4" id="KW-1185">Reference proteome</keyword>
<dbReference type="EMBL" id="JACJKH010000006">
    <property type="protein sequence ID" value="MBM6743633.1"/>
    <property type="molecule type" value="Genomic_DNA"/>
</dbReference>
<keyword evidence="2" id="KW-1133">Transmembrane helix</keyword>
<name>A0ABS2EFK3_9FIRM</name>
<evidence type="ECO:0000256" key="2">
    <source>
        <dbReference type="SAM" id="Phobius"/>
    </source>
</evidence>
<comment type="caution">
    <text evidence="3">The sequence shown here is derived from an EMBL/GenBank/DDBJ whole genome shotgun (WGS) entry which is preliminary data.</text>
</comment>
<dbReference type="Proteomes" id="UP000775686">
    <property type="component" value="Unassembled WGS sequence"/>
</dbReference>